<gene>
    <name evidence="1" type="ORF">SLU01_14680</name>
</gene>
<name>A0A511Z6U0_9BACL</name>
<comment type="caution">
    <text evidence="1">The sequence shown here is derived from an EMBL/GenBank/DDBJ whole genome shotgun (WGS) entry which is preliminary data.</text>
</comment>
<proteinExistence type="predicted"/>
<dbReference type="RefSeq" id="WP_147056799.1">
    <property type="nucleotide sequence ID" value="NZ_BJYL01000017.1"/>
</dbReference>
<protein>
    <submittedName>
        <fullName evidence="1">Uncharacterized protein</fullName>
    </submittedName>
</protein>
<accession>A0A511Z6U0</accession>
<reference evidence="1 2" key="1">
    <citation type="submission" date="2019-07" db="EMBL/GenBank/DDBJ databases">
        <title>Whole genome shotgun sequence of Sporosarcina luteola NBRC 105378.</title>
        <authorList>
            <person name="Hosoyama A."/>
            <person name="Uohara A."/>
            <person name="Ohji S."/>
            <person name="Ichikawa N."/>
        </authorList>
    </citation>
    <scope>NUCLEOTIDE SEQUENCE [LARGE SCALE GENOMIC DNA]</scope>
    <source>
        <strain evidence="1 2">NBRC 105378</strain>
    </source>
</reference>
<organism evidence="1 2">
    <name type="scientific">Sporosarcina luteola</name>
    <dbReference type="NCBI Taxonomy" id="582850"/>
    <lineage>
        <taxon>Bacteria</taxon>
        <taxon>Bacillati</taxon>
        <taxon>Bacillota</taxon>
        <taxon>Bacilli</taxon>
        <taxon>Bacillales</taxon>
        <taxon>Caryophanaceae</taxon>
        <taxon>Sporosarcina</taxon>
    </lineage>
</organism>
<dbReference type="OrthoDB" id="2456765at2"/>
<sequence length="207" mass="24508">MNHADIKSNDPFQLKQTIIYLQAELNKYKSKKRQSSSSLIDELHMENEKLTTDYKQLLYKSKKHEKRISLYERQIQSLHVQRKESLSELNHFQRTEQDLRITNKELFNALSNNDLSKIIHAIENIEGKVDTLLHRNVDHSQLSLAEEKLKRLQYELDMSEKVNAALYELIVILEDYIQQMEKEADAQRVLVTYLNGRIDTLTSEQEY</sequence>
<keyword evidence="2" id="KW-1185">Reference proteome</keyword>
<dbReference type="AlphaFoldDB" id="A0A511Z6U0"/>
<dbReference type="Proteomes" id="UP000321901">
    <property type="component" value="Unassembled WGS sequence"/>
</dbReference>
<dbReference type="EMBL" id="BJYL01000017">
    <property type="protein sequence ID" value="GEN83156.1"/>
    <property type="molecule type" value="Genomic_DNA"/>
</dbReference>
<evidence type="ECO:0000313" key="1">
    <source>
        <dbReference type="EMBL" id="GEN83156.1"/>
    </source>
</evidence>
<evidence type="ECO:0000313" key="2">
    <source>
        <dbReference type="Proteomes" id="UP000321901"/>
    </source>
</evidence>